<dbReference type="Gene3D" id="3.40.1390.20">
    <property type="entry name" value="HprK N-terminal domain-like"/>
    <property type="match status" value="1"/>
</dbReference>
<dbReference type="SUPFAM" id="SSF52540">
    <property type="entry name" value="P-loop containing nucleoside triphosphate hydrolases"/>
    <property type="match status" value="1"/>
</dbReference>
<evidence type="ECO:0000313" key="15">
    <source>
        <dbReference type="EMBL" id="WGZ89589.1"/>
    </source>
</evidence>
<dbReference type="InterPro" id="IPR042112">
    <property type="entry name" value="P_AcTrfase_dom2"/>
</dbReference>
<dbReference type="InterPro" id="IPR010766">
    <property type="entry name" value="DRTGG"/>
</dbReference>
<dbReference type="Pfam" id="PF01515">
    <property type="entry name" value="PTA_PTB"/>
    <property type="match status" value="1"/>
</dbReference>
<dbReference type="InterPro" id="IPR028979">
    <property type="entry name" value="Ser_kin/Pase_Hpr-like_N_sf"/>
</dbReference>
<dbReference type="InterPro" id="IPR042113">
    <property type="entry name" value="P_AcTrfase_dom1"/>
</dbReference>
<evidence type="ECO:0000256" key="6">
    <source>
        <dbReference type="ARBA" id="ARBA00012707"/>
    </source>
</evidence>
<evidence type="ECO:0000256" key="8">
    <source>
        <dbReference type="ARBA" id="ARBA00022490"/>
    </source>
</evidence>
<evidence type="ECO:0000256" key="4">
    <source>
        <dbReference type="ARBA" id="ARBA00009786"/>
    </source>
</evidence>
<dbReference type="InterPro" id="IPR004614">
    <property type="entry name" value="P_AcTrfase"/>
</dbReference>
<comment type="similarity">
    <text evidence="4 12">In the N-terminal section; belongs to the CobB/CobQ family.</text>
</comment>
<dbReference type="NCBIfam" id="NF007233">
    <property type="entry name" value="PRK09653.1"/>
    <property type="match status" value="1"/>
</dbReference>
<evidence type="ECO:0000256" key="10">
    <source>
        <dbReference type="ARBA" id="ARBA00023315"/>
    </source>
</evidence>
<dbReference type="PIRSF" id="PIRSF006107">
    <property type="entry name" value="PhpActrans_proteobac"/>
    <property type="match status" value="1"/>
</dbReference>
<dbReference type="EC" id="2.3.1.8" evidence="6 12"/>
<organism evidence="15">
    <name type="scientific">Candidatus Thiocaldithrix dubininis</name>
    <dbReference type="NCBI Taxonomy" id="3080823"/>
    <lineage>
        <taxon>Bacteria</taxon>
        <taxon>Pseudomonadati</taxon>
        <taxon>Pseudomonadota</taxon>
        <taxon>Gammaproteobacteria</taxon>
        <taxon>Thiotrichales</taxon>
        <taxon>Thiotrichaceae</taxon>
        <taxon>Candidatus Thiocaldithrix</taxon>
    </lineage>
</organism>
<feature type="domain" description="DRTGG" evidence="14">
    <location>
        <begin position="210"/>
        <end position="324"/>
    </location>
</feature>
<name>A0AA95H5L3_9GAMM</name>
<comment type="domain">
    <text evidence="12">The N-terminal region seems to be important for proper quaternary structure. The C-terminal region contains the substrate-binding site.</text>
</comment>
<dbReference type="GO" id="GO:0008959">
    <property type="term" value="F:phosphate acetyltransferase activity"/>
    <property type="evidence" value="ECO:0007669"/>
    <property type="project" value="UniProtKB-EC"/>
</dbReference>
<protein>
    <recommendedName>
        <fullName evidence="7 12">Phosphate acetyltransferase</fullName>
        <ecNumber evidence="6 12">2.3.1.8</ecNumber>
    </recommendedName>
    <alternativeName>
        <fullName evidence="11 12">Phosphotransacetylase</fullName>
    </alternativeName>
</protein>
<comment type="similarity">
    <text evidence="3 12">In the C-terminal section; belongs to the phosphate acetyltransferase and butyryltransferase family.</text>
</comment>
<evidence type="ECO:0000256" key="11">
    <source>
        <dbReference type="ARBA" id="ARBA00031108"/>
    </source>
</evidence>
<dbReference type="GO" id="GO:0005737">
    <property type="term" value="C:cytoplasm"/>
    <property type="evidence" value="ECO:0007669"/>
    <property type="project" value="UniProtKB-SubCell"/>
</dbReference>
<dbReference type="EMBL" id="CP124755">
    <property type="protein sequence ID" value="WGZ89589.1"/>
    <property type="molecule type" value="Genomic_DNA"/>
</dbReference>
<dbReference type="FunFam" id="3.40.50.10750:FF:000001">
    <property type="entry name" value="Phosphate acetyltransferase"/>
    <property type="match status" value="1"/>
</dbReference>
<sequence length="717" mass="78386">MFHSVYIVGAEPHCGKSIIVLGMMEMLTALTPKVGFFRPIIVENNGRDPLIHLVSKRYDLNVQGSELYGCTLDVARKMIADGKQEELTKLVLAKYRAVQDKNDIVVCVGTDYVGANSALELDLNAHFANHFGCLFLPIIKGYQRTAGEIADTVRMFEEHLAGQGCDLLAVFANRVPRSEMENLDAILTGSRFPYYILPENYSLERPTVGEIARELHLDCLYGTKQSMTHEVSQYKIAAMQVQDFLGHLDNCTLVITPGDRADIIAASLAADTSSTYPMIAGIVLSGDQKPAPEVAKLLEGINRLRIPILYSPWDTFTTAVKVNSVQASILPSDERKIATALGLMESHVDMQQLRQLIVQNDGQRVTPLMFEYELIQRAKSQRKHIVLPESADERVLRAAEILSLRDVVSLTLLGVESEVRLRAAHLGLKLKGVKIVDPRTSPLRREFAQTYHELRKHKNVTLEAACDVMVDVSYFGTMMVHLGYADGMVSGAIHTTQHTIRPAFEIIKTKPDCSLVSSVFFMCLEDKVLVYGDCAVNPNPNAEQLSDIATTAADTARMFGVEPRVAMLSYSTGESGKGDDVEMVRAAVKIAKAKRPELKLDGPIQYDAAVDPEVASTKMPNSLVAGKANVLIFPDLNTGNNTYKAVQRSANAIAIGPVLQGLNKPVNDLSRGCLVADIVNTVVITAIQAQEASVQANPVVHEITPTVAPKVVVEAAA</sequence>
<gene>
    <name evidence="15" type="primary">pta</name>
    <name evidence="15" type="ORF">QJT80_08710</name>
</gene>
<dbReference type="InterPro" id="IPR027417">
    <property type="entry name" value="P-loop_NTPase"/>
</dbReference>
<evidence type="ECO:0000256" key="7">
    <source>
        <dbReference type="ARBA" id="ARBA00021528"/>
    </source>
</evidence>
<dbReference type="NCBIfam" id="NF004167">
    <property type="entry name" value="PRK05632.1"/>
    <property type="match status" value="1"/>
</dbReference>
<comment type="subunit">
    <text evidence="5">Homohexamer.</text>
</comment>
<dbReference type="SUPFAM" id="SSF75138">
    <property type="entry name" value="HprK N-terminal domain-like"/>
    <property type="match status" value="1"/>
</dbReference>
<dbReference type="AlphaFoldDB" id="A0AA95H5L3"/>
<dbReference type="Gene3D" id="3.40.50.300">
    <property type="entry name" value="P-loop containing nucleotide triphosphate hydrolases"/>
    <property type="match status" value="1"/>
</dbReference>
<evidence type="ECO:0000256" key="2">
    <source>
        <dbReference type="ARBA" id="ARBA00004989"/>
    </source>
</evidence>
<evidence type="ECO:0000256" key="1">
    <source>
        <dbReference type="ARBA" id="ARBA00004496"/>
    </source>
</evidence>
<dbReference type="InterPro" id="IPR050500">
    <property type="entry name" value="Phos_Acetyltrans/Butyryltrans"/>
</dbReference>
<dbReference type="SUPFAM" id="SSF53659">
    <property type="entry name" value="Isocitrate/Isopropylmalate dehydrogenase-like"/>
    <property type="match status" value="1"/>
</dbReference>
<dbReference type="InterPro" id="IPR002505">
    <property type="entry name" value="PTA_PTB"/>
</dbReference>
<dbReference type="PANTHER" id="PTHR43356">
    <property type="entry name" value="PHOSPHATE ACETYLTRANSFERASE"/>
    <property type="match status" value="1"/>
</dbReference>
<keyword evidence="10 12" id="KW-0012">Acyltransferase</keyword>
<dbReference type="PANTHER" id="PTHR43356:SF3">
    <property type="entry name" value="PHOSPHATE ACETYLTRANSFERASE"/>
    <property type="match status" value="1"/>
</dbReference>
<proteinExistence type="inferred from homology"/>
<dbReference type="KEGG" id="tdu:QJT80_08710"/>
<evidence type="ECO:0000256" key="12">
    <source>
        <dbReference type="PIRNR" id="PIRNR006107"/>
    </source>
</evidence>
<evidence type="ECO:0000256" key="3">
    <source>
        <dbReference type="ARBA" id="ARBA00008756"/>
    </source>
</evidence>
<reference evidence="15" key="2">
    <citation type="submission" date="2023-04" db="EMBL/GenBank/DDBJ databases">
        <authorList>
            <person name="Beletskiy A.V."/>
            <person name="Mardanov A.V."/>
            <person name="Ravin N.V."/>
        </authorList>
    </citation>
    <scope>NUCLEOTIDE SEQUENCE</scope>
    <source>
        <strain evidence="15">GKL-01</strain>
    </source>
</reference>
<keyword evidence="9 12" id="KW-0808">Transferase</keyword>
<evidence type="ECO:0000259" key="14">
    <source>
        <dbReference type="Pfam" id="PF07085"/>
    </source>
</evidence>
<keyword evidence="8 12" id="KW-0963">Cytoplasm</keyword>
<reference evidence="15" key="1">
    <citation type="journal article" date="2023" name="Int. J. Mol. Sci.">
        <title>Metagenomics Revealed a New Genus 'Candidatus Thiocaldithrix dubininis' gen. nov., sp. nov. and a New Species 'Candidatus Thiothrix putei' sp. nov. in the Family Thiotrichaceae, Some Members of Which Have Traits of Both Na+- and H+-Motive Energetics.</title>
        <authorList>
            <person name="Ravin N.V."/>
            <person name="Muntyan M.S."/>
            <person name="Smolyakov D.D."/>
            <person name="Rudenko T.S."/>
            <person name="Beletsky A.V."/>
            <person name="Mardanov A.V."/>
            <person name="Grabovich M.Y."/>
        </authorList>
    </citation>
    <scope>NUCLEOTIDE SEQUENCE</scope>
    <source>
        <strain evidence="15">GKL-01</strain>
    </source>
</reference>
<dbReference type="Gene3D" id="3.40.50.10750">
    <property type="entry name" value="Isocitrate/Isopropylmalate dehydrogenase-like"/>
    <property type="match status" value="1"/>
</dbReference>
<dbReference type="Pfam" id="PF07085">
    <property type="entry name" value="DRTGG"/>
    <property type="match status" value="1"/>
</dbReference>
<evidence type="ECO:0000259" key="13">
    <source>
        <dbReference type="Pfam" id="PF01515"/>
    </source>
</evidence>
<accession>A0AA95H5L3</accession>
<dbReference type="NCBIfam" id="TIGR00651">
    <property type="entry name" value="pta"/>
    <property type="match status" value="1"/>
</dbReference>
<dbReference type="InterPro" id="IPR016475">
    <property type="entry name" value="P-Actrans_bac"/>
</dbReference>
<evidence type="ECO:0000256" key="5">
    <source>
        <dbReference type="ARBA" id="ARBA00011643"/>
    </source>
</evidence>
<evidence type="ECO:0000256" key="9">
    <source>
        <dbReference type="ARBA" id="ARBA00022679"/>
    </source>
</evidence>
<comment type="pathway">
    <text evidence="2 12">Metabolic intermediate biosynthesis; acetyl-CoA biosynthesis; acetyl-CoA from acetate: step 2/2.</text>
</comment>
<dbReference type="Gene3D" id="3.40.50.10950">
    <property type="match status" value="1"/>
</dbReference>
<comment type="function">
    <text evidence="12">Involved in acetate metabolism.</text>
</comment>
<feature type="domain" description="Phosphate acetyl/butaryl transferase" evidence="13">
    <location>
        <begin position="369"/>
        <end position="686"/>
    </location>
</feature>
<dbReference type="Pfam" id="PF13500">
    <property type="entry name" value="AAA_26"/>
    <property type="match status" value="1"/>
</dbReference>
<comment type="subcellular location">
    <subcellularLocation>
        <location evidence="1 12">Cytoplasm</location>
    </subcellularLocation>
</comment>
<comment type="catalytic activity">
    <reaction evidence="12">
        <text>acetyl-CoA + phosphate = acetyl phosphate + CoA</text>
        <dbReference type="Rhea" id="RHEA:19521"/>
        <dbReference type="ChEBI" id="CHEBI:22191"/>
        <dbReference type="ChEBI" id="CHEBI:43474"/>
        <dbReference type="ChEBI" id="CHEBI:57287"/>
        <dbReference type="ChEBI" id="CHEBI:57288"/>
        <dbReference type="EC" id="2.3.1.8"/>
    </reaction>
</comment>
<dbReference type="Proteomes" id="UP001300672">
    <property type="component" value="Chromosome"/>
</dbReference>